<dbReference type="RefSeq" id="WP_048040019.1">
    <property type="nucleotide sequence ID" value="NZ_CP009513.1"/>
</dbReference>
<dbReference type="AlphaFoldDB" id="A0A0E3RLC5"/>
<name>A0A0E3RLC5_METMZ</name>
<dbReference type="GeneID" id="24877082"/>
<dbReference type="PATRIC" id="fig|1434114.4.peg.1122"/>
<evidence type="ECO:0000259" key="1">
    <source>
        <dbReference type="Pfam" id="PF13614"/>
    </source>
</evidence>
<reference evidence="2 3" key="1">
    <citation type="submission" date="2014-07" db="EMBL/GenBank/DDBJ databases">
        <title>Methanogenic archaea and the global carbon cycle.</title>
        <authorList>
            <person name="Henriksen J.R."/>
            <person name="Luke J."/>
            <person name="Reinhart S."/>
            <person name="Benedict M.N."/>
            <person name="Youngblut N.D."/>
            <person name="Metcalf M.E."/>
            <person name="Whitaker R.J."/>
            <person name="Metcalf W.W."/>
        </authorList>
    </citation>
    <scope>NUCLEOTIDE SEQUENCE [LARGE SCALE GENOMIC DNA]</scope>
    <source>
        <strain evidence="2 3">LYC</strain>
    </source>
</reference>
<gene>
    <name evidence="2" type="ORF">MSMAL_0909</name>
</gene>
<dbReference type="InterPro" id="IPR027417">
    <property type="entry name" value="P-loop_NTPase"/>
</dbReference>
<dbReference type="PANTHER" id="PTHR13696:SF99">
    <property type="entry name" value="COBYRINIC ACID AC-DIAMIDE SYNTHASE"/>
    <property type="match status" value="1"/>
</dbReference>
<dbReference type="Proteomes" id="UP000033063">
    <property type="component" value="Chromosome"/>
</dbReference>
<dbReference type="InterPro" id="IPR025669">
    <property type="entry name" value="AAA_dom"/>
</dbReference>
<dbReference type="SUPFAM" id="SSF52540">
    <property type="entry name" value="P-loop containing nucleoside triphosphate hydrolases"/>
    <property type="match status" value="1"/>
</dbReference>
<sequence>MCKVVSFINMKGGVGKTTLSVNVGYTLSTKFDKKVLLIDVDPQMNATQYTLNQTQVIDIMENPKKSIYGVLVEEPKIPSIKHEPECEDSSLCEIFEIADNFHIIPSHLNIMGLNLIESPFMLSKFIKNNNLKEIYDVIILDSPPTISPYTRISLLASDAYIVPLKPDFLSLFGLPLLEGYISRLRNQFDHDLDFVGIILTMVAPEWRIYGSIKEKLKENPSWNEKLFSSELKNRTSIQNALSQEYKERNLPYIIELGDKVIESQMIDVTEEFMQRLRL</sequence>
<evidence type="ECO:0000313" key="3">
    <source>
        <dbReference type="Proteomes" id="UP000033063"/>
    </source>
</evidence>
<dbReference type="InterPro" id="IPR050678">
    <property type="entry name" value="DNA_Partitioning_ATPase"/>
</dbReference>
<dbReference type="Pfam" id="PF13614">
    <property type="entry name" value="AAA_31"/>
    <property type="match status" value="1"/>
</dbReference>
<dbReference type="PANTHER" id="PTHR13696">
    <property type="entry name" value="P-LOOP CONTAINING NUCLEOSIDE TRIPHOSPHATE HYDROLASE"/>
    <property type="match status" value="1"/>
</dbReference>
<organism evidence="2 3">
    <name type="scientific">Methanosarcina mazei LYC</name>
    <dbReference type="NCBI Taxonomy" id="1434114"/>
    <lineage>
        <taxon>Archaea</taxon>
        <taxon>Methanobacteriati</taxon>
        <taxon>Methanobacteriota</taxon>
        <taxon>Stenosarchaea group</taxon>
        <taxon>Methanomicrobia</taxon>
        <taxon>Methanosarcinales</taxon>
        <taxon>Methanosarcinaceae</taxon>
        <taxon>Methanosarcina</taxon>
    </lineage>
</organism>
<proteinExistence type="predicted"/>
<evidence type="ECO:0000313" key="2">
    <source>
        <dbReference type="EMBL" id="AKB67452.1"/>
    </source>
</evidence>
<dbReference type="EMBL" id="CP009513">
    <property type="protein sequence ID" value="AKB67452.1"/>
    <property type="molecule type" value="Genomic_DNA"/>
</dbReference>
<protein>
    <submittedName>
        <fullName evidence="2">Chromosome (Plasmid) partitioning protein ParA</fullName>
    </submittedName>
</protein>
<dbReference type="HOGENOM" id="CLU_037612_4_0_2"/>
<feature type="domain" description="AAA" evidence="1">
    <location>
        <begin position="3"/>
        <end position="193"/>
    </location>
</feature>
<dbReference type="Gene3D" id="3.40.50.300">
    <property type="entry name" value="P-loop containing nucleotide triphosphate hydrolases"/>
    <property type="match status" value="1"/>
</dbReference>
<accession>A0A0E3RLC5</accession>
<dbReference type="CDD" id="cd02042">
    <property type="entry name" value="ParAB_family"/>
    <property type="match status" value="1"/>
</dbReference>